<keyword evidence="3" id="KW-1185">Reference proteome</keyword>
<evidence type="ECO:0000313" key="2">
    <source>
        <dbReference type="EMBL" id="KAG2555706.1"/>
    </source>
</evidence>
<dbReference type="AlphaFoldDB" id="A0A8T0P8X3"/>
<feature type="compositionally biased region" description="Basic and acidic residues" evidence="1">
    <location>
        <begin position="53"/>
        <end position="75"/>
    </location>
</feature>
<accession>A0A8T0P8X3</accession>
<organism evidence="2 3">
    <name type="scientific">Panicum virgatum</name>
    <name type="common">Blackwell switchgrass</name>
    <dbReference type="NCBI Taxonomy" id="38727"/>
    <lineage>
        <taxon>Eukaryota</taxon>
        <taxon>Viridiplantae</taxon>
        <taxon>Streptophyta</taxon>
        <taxon>Embryophyta</taxon>
        <taxon>Tracheophyta</taxon>
        <taxon>Spermatophyta</taxon>
        <taxon>Magnoliopsida</taxon>
        <taxon>Liliopsida</taxon>
        <taxon>Poales</taxon>
        <taxon>Poaceae</taxon>
        <taxon>PACMAD clade</taxon>
        <taxon>Panicoideae</taxon>
        <taxon>Panicodae</taxon>
        <taxon>Paniceae</taxon>
        <taxon>Panicinae</taxon>
        <taxon>Panicum</taxon>
        <taxon>Panicum sect. Hiantes</taxon>
    </lineage>
</organism>
<feature type="compositionally biased region" description="Polar residues" evidence="1">
    <location>
        <begin position="1"/>
        <end position="13"/>
    </location>
</feature>
<comment type="caution">
    <text evidence="2">The sequence shown here is derived from an EMBL/GenBank/DDBJ whole genome shotgun (WGS) entry which is preliminary data.</text>
</comment>
<feature type="compositionally biased region" description="Low complexity" evidence="1">
    <location>
        <begin position="76"/>
        <end position="85"/>
    </location>
</feature>
<evidence type="ECO:0000256" key="1">
    <source>
        <dbReference type="SAM" id="MobiDB-lite"/>
    </source>
</evidence>
<dbReference type="EMBL" id="CM029052">
    <property type="protein sequence ID" value="KAG2555706.1"/>
    <property type="molecule type" value="Genomic_DNA"/>
</dbReference>
<name>A0A8T0P8X3_PANVG</name>
<evidence type="ECO:0000313" key="3">
    <source>
        <dbReference type="Proteomes" id="UP000823388"/>
    </source>
</evidence>
<proteinExistence type="predicted"/>
<dbReference type="Proteomes" id="UP000823388">
    <property type="component" value="Chromosome 8N"/>
</dbReference>
<sequence length="175" mass="19330">MSRTASCSRSTPSRLDALPSPTRFSSPSELGRSASTCRARAARAKRGRGRSSGRAEHGRRQTSGRAERAHRRELGRSAAAGRARSPTPMARLAGSDDPKLRRHWRKQPAALDGAALLRFGWRRKQSGGACEESIGNNQFGLRLVDLGKSAANRMGADRFRWQQIDLSSRFGWQSW</sequence>
<feature type="compositionally biased region" description="Basic residues" evidence="1">
    <location>
        <begin position="40"/>
        <end position="51"/>
    </location>
</feature>
<gene>
    <name evidence="2" type="ORF">PVAP13_8NG023700</name>
</gene>
<feature type="region of interest" description="Disordered" evidence="1">
    <location>
        <begin position="1"/>
        <end position="99"/>
    </location>
</feature>
<protein>
    <submittedName>
        <fullName evidence="2">Uncharacterized protein</fullName>
    </submittedName>
</protein>
<reference evidence="2" key="1">
    <citation type="submission" date="2020-05" db="EMBL/GenBank/DDBJ databases">
        <title>WGS assembly of Panicum virgatum.</title>
        <authorList>
            <person name="Lovell J.T."/>
            <person name="Jenkins J."/>
            <person name="Shu S."/>
            <person name="Juenger T.E."/>
            <person name="Schmutz J."/>
        </authorList>
    </citation>
    <scope>NUCLEOTIDE SEQUENCE</scope>
    <source>
        <strain evidence="2">AP13</strain>
    </source>
</reference>